<dbReference type="EMBL" id="QMFB01000006">
    <property type="protein sequence ID" value="RAV21061.1"/>
    <property type="molecule type" value="Genomic_DNA"/>
</dbReference>
<dbReference type="NCBIfam" id="TIGR04025">
    <property type="entry name" value="PPOX_FMN_DR2398"/>
    <property type="match status" value="1"/>
</dbReference>
<dbReference type="RefSeq" id="WP_113031343.1">
    <property type="nucleotide sequence ID" value="NZ_QMFB01000006.1"/>
</dbReference>
<organism evidence="2 3">
    <name type="scientific">Paenibacillus contaminans</name>
    <dbReference type="NCBI Taxonomy" id="450362"/>
    <lineage>
        <taxon>Bacteria</taxon>
        <taxon>Bacillati</taxon>
        <taxon>Bacillota</taxon>
        <taxon>Bacilli</taxon>
        <taxon>Bacillales</taxon>
        <taxon>Paenibacillaceae</taxon>
        <taxon>Paenibacillus</taxon>
    </lineage>
</organism>
<evidence type="ECO:0000259" key="1">
    <source>
        <dbReference type="Pfam" id="PF01243"/>
    </source>
</evidence>
<reference evidence="2 3" key="1">
    <citation type="journal article" date="2009" name="Int. J. Syst. Evol. Microbiol.">
        <title>Paenibacillus contaminans sp. nov., isolated from a contaminated laboratory plate.</title>
        <authorList>
            <person name="Chou J.H."/>
            <person name="Lee J.H."/>
            <person name="Lin M.C."/>
            <person name="Chang P.S."/>
            <person name="Arun A.B."/>
            <person name="Young C.C."/>
            <person name="Chen W.M."/>
        </authorList>
    </citation>
    <scope>NUCLEOTIDE SEQUENCE [LARGE SCALE GENOMIC DNA]</scope>
    <source>
        <strain evidence="2 3">CKOBP-6</strain>
    </source>
</reference>
<dbReference type="InterPro" id="IPR024029">
    <property type="entry name" value="Pyridox_Oxase_FMN-dep"/>
</dbReference>
<feature type="domain" description="Pyridoxamine 5'-phosphate oxidase N-terminal" evidence="1">
    <location>
        <begin position="34"/>
        <end position="136"/>
    </location>
</feature>
<accession>A0A329MM96</accession>
<protein>
    <submittedName>
        <fullName evidence="2">Pyridoxamine 5'-phosphate oxidase family protein</fullName>
    </submittedName>
</protein>
<dbReference type="InterPro" id="IPR012349">
    <property type="entry name" value="Split_barrel_FMN-bd"/>
</dbReference>
<gene>
    <name evidence="2" type="ORF">DQG23_13355</name>
</gene>
<dbReference type="InterPro" id="IPR011576">
    <property type="entry name" value="Pyridox_Oxase_N"/>
</dbReference>
<dbReference type="Gene3D" id="2.30.110.10">
    <property type="entry name" value="Electron Transport, Fmn-binding Protein, Chain A"/>
    <property type="match status" value="1"/>
</dbReference>
<dbReference type="Proteomes" id="UP000250369">
    <property type="component" value="Unassembled WGS sequence"/>
</dbReference>
<comment type="caution">
    <text evidence="2">The sequence shown here is derived from an EMBL/GenBank/DDBJ whole genome shotgun (WGS) entry which is preliminary data.</text>
</comment>
<dbReference type="PANTHER" id="PTHR42815">
    <property type="entry name" value="FAD-BINDING, PUTATIVE (AFU_ORTHOLOGUE AFUA_6G07600)-RELATED"/>
    <property type="match status" value="1"/>
</dbReference>
<dbReference type="Pfam" id="PF01243">
    <property type="entry name" value="PNPOx_N"/>
    <property type="match status" value="1"/>
</dbReference>
<proteinExistence type="predicted"/>
<dbReference type="PANTHER" id="PTHR42815:SF2">
    <property type="entry name" value="FAD-BINDING, PUTATIVE (AFU_ORTHOLOGUE AFUA_6G07600)-RELATED"/>
    <property type="match status" value="1"/>
</dbReference>
<keyword evidence="3" id="KW-1185">Reference proteome</keyword>
<dbReference type="AlphaFoldDB" id="A0A329MM96"/>
<dbReference type="SUPFAM" id="SSF50475">
    <property type="entry name" value="FMN-binding split barrel"/>
    <property type="match status" value="1"/>
</dbReference>
<evidence type="ECO:0000313" key="2">
    <source>
        <dbReference type="EMBL" id="RAV21061.1"/>
    </source>
</evidence>
<sequence length="209" mass="22596">MNPFGRIVRTEAELKELAGSPSPLAVNKAIPVLDGHCRDFIAKAPIVFIATADAAGACDVSPRGDAPGFTAVIDDKHLLIPERPGNRRFDSMRNILDNPQIGLIYIIPGLEETLRISGKACIVKDTDCLAPLEAQGKIPLFGIGVEVEQCFVHCAKAFKRSKLWDSASWPAEESLPSAARMLADHAGATGLTEKDITAALKESYEKRLY</sequence>
<name>A0A329MM96_9BACL</name>
<dbReference type="OrthoDB" id="9796486at2"/>
<evidence type="ECO:0000313" key="3">
    <source>
        <dbReference type="Proteomes" id="UP000250369"/>
    </source>
</evidence>